<proteinExistence type="inferred from homology"/>
<dbReference type="AlphaFoldDB" id="F6WIE6"/>
<comment type="subcellular location">
    <subcellularLocation>
        <location evidence="1">Nucleus</location>
        <location evidence="1">Nucleolus</location>
    </subcellularLocation>
</comment>
<dbReference type="Ensembl" id="ENSCINT00000003689.3">
    <property type="protein sequence ID" value="ENSCINP00000003689.3"/>
    <property type="gene ID" value="ENSCING00000010894.3"/>
</dbReference>
<dbReference type="KEGG" id="cin:100179345"/>
<accession>F6WIE6</accession>
<reference evidence="5" key="3">
    <citation type="submission" date="2025-08" db="UniProtKB">
        <authorList>
            <consortium name="Ensembl"/>
        </authorList>
    </citation>
    <scope>IDENTIFICATION</scope>
</reference>
<keyword evidence="3" id="KW-0539">Nucleus</keyword>
<comment type="similarity">
    <text evidence="2">Belongs to the SLX9 family.</text>
</comment>
<dbReference type="InParanoid" id="F6WIE6"/>
<reference evidence="5" key="2">
    <citation type="journal article" date="2008" name="Genome Biol.">
        <title>Improved genome assembly and evidence-based global gene model set for the chordate Ciona intestinalis: new insight into intron and operon populations.</title>
        <authorList>
            <person name="Satou Y."/>
            <person name="Mineta K."/>
            <person name="Ogasawara M."/>
            <person name="Sasakura Y."/>
            <person name="Shoguchi E."/>
            <person name="Ueno K."/>
            <person name="Yamada L."/>
            <person name="Matsumoto J."/>
            <person name="Wasserscheid J."/>
            <person name="Dewar K."/>
            <person name="Wiley G.B."/>
            <person name="Macmil S.L."/>
            <person name="Roe B.A."/>
            <person name="Zeller R.W."/>
            <person name="Hastings K.E."/>
            <person name="Lemaire P."/>
            <person name="Lindquist E."/>
            <person name="Endo T."/>
            <person name="Hotta K."/>
            <person name="Inaba K."/>
        </authorList>
    </citation>
    <scope>NUCLEOTIDE SEQUENCE [LARGE SCALE GENOMIC DNA]</scope>
    <source>
        <strain evidence="5">wild type</strain>
    </source>
</reference>
<reference evidence="6" key="1">
    <citation type="journal article" date="2002" name="Science">
        <title>The draft genome of Ciona intestinalis: insights into chordate and vertebrate origins.</title>
        <authorList>
            <person name="Dehal P."/>
            <person name="Satou Y."/>
            <person name="Campbell R.K."/>
            <person name="Chapman J."/>
            <person name="Degnan B."/>
            <person name="De Tomaso A."/>
            <person name="Davidson B."/>
            <person name="Di Gregorio A."/>
            <person name="Gelpke M."/>
            <person name="Goodstein D.M."/>
            <person name="Harafuji N."/>
            <person name="Hastings K.E."/>
            <person name="Ho I."/>
            <person name="Hotta K."/>
            <person name="Huang W."/>
            <person name="Kawashima T."/>
            <person name="Lemaire P."/>
            <person name="Martinez D."/>
            <person name="Meinertzhagen I.A."/>
            <person name="Necula S."/>
            <person name="Nonaka M."/>
            <person name="Putnam N."/>
            <person name="Rash S."/>
            <person name="Saiga H."/>
            <person name="Satake M."/>
            <person name="Terry A."/>
            <person name="Yamada L."/>
            <person name="Wang H.G."/>
            <person name="Awazu S."/>
            <person name="Azumi K."/>
            <person name="Boore J."/>
            <person name="Branno M."/>
            <person name="Chin-Bow S."/>
            <person name="DeSantis R."/>
            <person name="Doyle S."/>
            <person name="Francino P."/>
            <person name="Keys D.N."/>
            <person name="Haga S."/>
            <person name="Hayashi H."/>
            <person name="Hino K."/>
            <person name="Imai K.S."/>
            <person name="Inaba K."/>
            <person name="Kano S."/>
            <person name="Kobayashi K."/>
            <person name="Kobayashi M."/>
            <person name="Lee B.I."/>
            <person name="Makabe K.W."/>
            <person name="Manohar C."/>
            <person name="Matassi G."/>
            <person name="Medina M."/>
            <person name="Mochizuki Y."/>
            <person name="Mount S."/>
            <person name="Morishita T."/>
            <person name="Miura S."/>
            <person name="Nakayama A."/>
            <person name="Nishizaka S."/>
            <person name="Nomoto H."/>
            <person name="Ohta F."/>
            <person name="Oishi K."/>
            <person name="Rigoutsos I."/>
            <person name="Sano M."/>
            <person name="Sasaki A."/>
            <person name="Sasakura Y."/>
            <person name="Shoguchi E."/>
            <person name="Shin-i T."/>
            <person name="Spagnuolo A."/>
            <person name="Stainier D."/>
            <person name="Suzuki M.M."/>
            <person name="Tassy O."/>
            <person name="Takatori N."/>
            <person name="Tokuoka M."/>
            <person name="Yagi K."/>
            <person name="Yoshizaki F."/>
            <person name="Wada S."/>
            <person name="Zhang C."/>
            <person name="Hyatt P.D."/>
            <person name="Larimer F."/>
            <person name="Detter C."/>
            <person name="Doggett N."/>
            <person name="Glavina T."/>
            <person name="Hawkins T."/>
            <person name="Richardson P."/>
            <person name="Lucas S."/>
            <person name="Kohara Y."/>
            <person name="Levine M."/>
            <person name="Satoh N."/>
            <person name="Rokhsar D.S."/>
        </authorList>
    </citation>
    <scope>NUCLEOTIDE SEQUENCE [LARGE SCALE GENOMIC DNA]</scope>
</reference>
<evidence type="ECO:0000313" key="5">
    <source>
        <dbReference type="Ensembl" id="ENSCINP00000003689.3"/>
    </source>
</evidence>
<dbReference type="STRING" id="7719.ENSCINP00000003689"/>
<name>F6WIE6_CIOIN</name>
<feature type="region of interest" description="Disordered" evidence="4">
    <location>
        <begin position="164"/>
        <end position="196"/>
    </location>
</feature>
<dbReference type="RefSeq" id="XP_002125233.2">
    <property type="nucleotide sequence ID" value="XM_002125197.2"/>
</dbReference>
<dbReference type="GO" id="GO:0000462">
    <property type="term" value="P:maturation of SSU-rRNA from tricistronic rRNA transcript (SSU-rRNA, 5.8S rRNA, LSU-rRNA)"/>
    <property type="evidence" value="ECO:0007669"/>
    <property type="project" value="InterPro"/>
</dbReference>
<dbReference type="PANTHER" id="PTHR31109">
    <property type="entry name" value="PROTEIN FAM207A"/>
    <property type="match status" value="1"/>
</dbReference>
<evidence type="ECO:0000313" key="6">
    <source>
        <dbReference type="Proteomes" id="UP000008144"/>
    </source>
</evidence>
<dbReference type="InterPro" id="IPR028160">
    <property type="entry name" value="Slx9-like"/>
</dbReference>
<dbReference type="GO" id="GO:0005730">
    <property type="term" value="C:nucleolus"/>
    <property type="evidence" value="ECO:0007669"/>
    <property type="project" value="UniProtKB-SubCell"/>
</dbReference>
<evidence type="ECO:0000256" key="1">
    <source>
        <dbReference type="ARBA" id="ARBA00004604"/>
    </source>
</evidence>
<evidence type="ECO:0000256" key="3">
    <source>
        <dbReference type="ARBA" id="ARBA00023242"/>
    </source>
</evidence>
<organism evidence="5 6">
    <name type="scientific">Ciona intestinalis</name>
    <name type="common">Transparent sea squirt</name>
    <name type="synonym">Ascidia intestinalis</name>
    <dbReference type="NCBI Taxonomy" id="7719"/>
    <lineage>
        <taxon>Eukaryota</taxon>
        <taxon>Metazoa</taxon>
        <taxon>Chordata</taxon>
        <taxon>Tunicata</taxon>
        <taxon>Ascidiacea</taxon>
        <taxon>Phlebobranchia</taxon>
        <taxon>Cionidae</taxon>
        <taxon>Ciona</taxon>
    </lineage>
</organism>
<evidence type="ECO:0000256" key="2">
    <source>
        <dbReference type="ARBA" id="ARBA00011022"/>
    </source>
</evidence>
<dbReference type="PANTHER" id="PTHR31109:SF2">
    <property type="entry name" value="RIBOSOME BIOGENESIS PROTEIN SLX9 HOMOLOG"/>
    <property type="match status" value="1"/>
</dbReference>
<feature type="compositionally biased region" description="Basic residues" evidence="4">
    <location>
        <begin position="1"/>
        <end position="15"/>
    </location>
</feature>
<dbReference type="HOGENOM" id="CLU_1179870_0_0_1"/>
<keyword evidence="6" id="KW-1185">Reference proteome</keyword>
<feature type="region of interest" description="Disordered" evidence="4">
    <location>
        <begin position="1"/>
        <end position="44"/>
    </location>
</feature>
<reference evidence="5" key="4">
    <citation type="submission" date="2025-09" db="UniProtKB">
        <authorList>
            <consortium name="Ensembl"/>
        </authorList>
    </citation>
    <scope>IDENTIFICATION</scope>
</reference>
<dbReference type="EMBL" id="EAAA01002850">
    <property type="status" value="NOT_ANNOTATED_CDS"/>
    <property type="molecule type" value="Genomic_DNA"/>
</dbReference>
<dbReference type="FunCoup" id="F6WIE6">
    <property type="interactions" value="20"/>
</dbReference>
<evidence type="ECO:0000256" key="4">
    <source>
        <dbReference type="SAM" id="MobiDB-lite"/>
    </source>
</evidence>
<sequence length="235" mass="27310">MGKVRSKKSRIHLKATKVATSDKEIEPEESNDYNNNDKEEILPNLENNPFFGLKIDPALLTKQSLQESEIENNDASGKTKFLSKKRVTESFGETVKTKKEKMNRRREMFLQKLEVNQRIAKKQKQAKQRAKNPVVGDMHGLKLALTEIPKLTSEIPIVIAKTKKKSRRKRKKESSLQKVEKVSLTDKDMRRVRSKRTQKHMLNEIAKLQSMMKDKSYQSNSKEIILKNIKQHLIE</sequence>
<dbReference type="OMA" id="DLMFHEA"/>
<dbReference type="GeneID" id="100179345"/>
<dbReference type="GeneTree" id="ENSGT00390000015709"/>
<accession>A0A1W2W6E7</accession>
<dbReference type="Proteomes" id="UP000008144">
    <property type="component" value="Chromosome 9"/>
</dbReference>
<gene>
    <name evidence="5" type="primary">LOC100179345</name>
</gene>
<dbReference type="GO" id="GO:0030688">
    <property type="term" value="C:preribosome, small subunit precursor"/>
    <property type="evidence" value="ECO:0007669"/>
    <property type="project" value="InterPro"/>
</dbReference>
<dbReference type="GO" id="GO:0030686">
    <property type="term" value="C:90S preribosome"/>
    <property type="evidence" value="ECO:0007669"/>
    <property type="project" value="InterPro"/>
</dbReference>
<protein>
    <submittedName>
        <fullName evidence="5">Uncharacterized LOC100179345</fullName>
    </submittedName>
</protein>
<dbReference type="OrthoDB" id="18703at2759"/>
<dbReference type="Pfam" id="PF15341">
    <property type="entry name" value="SLX9"/>
    <property type="match status" value="1"/>
</dbReference>
<feature type="compositionally biased region" description="Basic and acidic residues" evidence="4">
    <location>
        <begin position="173"/>
        <end position="191"/>
    </location>
</feature>